<evidence type="ECO:0000313" key="6">
    <source>
        <dbReference type="EMBL" id="OMF57501.1"/>
    </source>
</evidence>
<accession>A0A1R1F0C0</accession>
<sequence>MTEKPNSRESIVETATRLFAKQGYHGTGLNQIIKESHCPKGSLYYYFPEGKEELAQECILRIKSAVSDKWEEAFNRFDDPSQAIQHCIDVIAADAKATNFEGFIPLSFWNAVETSCISNSLRDACQGVLQEWERVLTTRLQDAGVELSRSQEAATVILSLLEGSLLIAQTNKDTGPIFLASKYVGILLDRLLSKNTSDEAHKEK</sequence>
<keyword evidence="7" id="KW-1185">Reference proteome</keyword>
<reference evidence="6 7" key="1">
    <citation type="submission" date="2016-11" db="EMBL/GenBank/DDBJ databases">
        <title>Paenibacillus species isolates.</title>
        <authorList>
            <person name="Beno S.M."/>
        </authorList>
    </citation>
    <scope>NUCLEOTIDE SEQUENCE [LARGE SCALE GENOMIC DNA]</scope>
    <source>
        <strain evidence="6 7">FSL R5-0378</strain>
    </source>
</reference>
<evidence type="ECO:0000256" key="2">
    <source>
        <dbReference type="ARBA" id="ARBA00023125"/>
    </source>
</evidence>
<dbReference type="STRING" id="297318.BK138_02580"/>
<keyword evidence="3" id="KW-0804">Transcription</keyword>
<dbReference type="Pfam" id="PF21993">
    <property type="entry name" value="TetR_C_13_2"/>
    <property type="match status" value="1"/>
</dbReference>
<proteinExistence type="predicted"/>
<evidence type="ECO:0000256" key="3">
    <source>
        <dbReference type="ARBA" id="ARBA00023163"/>
    </source>
</evidence>
<dbReference type="Proteomes" id="UP000187172">
    <property type="component" value="Unassembled WGS sequence"/>
</dbReference>
<organism evidence="6 7">
    <name type="scientific">Paenibacillus rhizosphaerae</name>
    <dbReference type="NCBI Taxonomy" id="297318"/>
    <lineage>
        <taxon>Bacteria</taxon>
        <taxon>Bacillati</taxon>
        <taxon>Bacillota</taxon>
        <taxon>Bacilli</taxon>
        <taxon>Bacillales</taxon>
        <taxon>Paenibacillaceae</taxon>
        <taxon>Paenibacillus</taxon>
    </lineage>
</organism>
<dbReference type="InterPro" id="IPR054156">
    <property type="entry name" value="YxaF_TetR_C"/>
</dbReference>
<dbReference type="AlphaFoldDB" id="A0A1R1F0C0"/>
<dbReference type="PANTHER" id="PTHR47506">
    <property type="entry name" value="TRANSCRIPTIONAL REGULATORY PROTEIN"/>
    <property type="match status" value="1"/>
</dbReference>
<protein>
    <recommendedName>
        <fullName evidence="5">HTH tetR-type domain-containing protein</fullName>
    </recommendedName>
</protein>
<feature type="domain" description="HTH tetR-type" evidence="5">
    <location>
        <begin position="5"/>
        <end position="65"/>
    </location>
</feature>
<dbReference type="InterPro" id="IPR009057">
    <property type="entry name" value="Homeodomain-like_sf"/>
</dbReference>
<dbReference type="RefSeq" id="WP_076165381.1">
    <property type="nucleotide sequence ID" value="NZ_MRTP01000001.1"/>
</dbReference>
<gene>
    <name evidence="6" type="ORF">BK138_02580</name>
</gene>
<dbReference type="EMBL" id="MRTP01000001">
    <property type="protein sequence ID" value="OMF57501.1"/>
    <property type="molecule type" value="Genomic_DNA"/>
</dbReference>
<dbReference type="Pfam" id="PF00440">
    <property type="entry name" value="TetR_N"/>
    <property type="match status" value="1"/>
</dbReference>
<comment type="caution">
    <text evidence="6">The sequence shown here is derived from an EMBL/GenBank/DDBJ whole genome shotgun (WGS) entry which is preliminary data.</text>
</comment>
<name>A0A1R1F0C0_9BACL</name>
<evidence type="ECO:0000259" key="5">
    <source>
        <dbReference type="PROSITE" id="PS50977"/>
    </source>
</evidence>
<keyword evidence="1" id="KW-0805">Transcription regulation</keyword>
<dbReference type="PANTHER" id="PTHR47506:SF3">
    <property type="entry name" value="HTH-TYPE TRANSCRIPTIONAL REGULATOR LMRA"/>
    <property type="match status" value="1"/>
</dbReference>
<feature type="DNA-binding region" description="H-T-H motif" evidence="4">
    <location>
        <begin position="28"/>
        <end position="47"/>
    </location>
</feature>
<dbReference type="InterPro" id="IPR001647">
    <property type="entry name" value="HTH_TetR"/>
</dbReference>
<keyword evidence="2 4" id="KW-0238">DNA-binding</keyword>
<dbReference type="SUPFAM" id="SSF48498">
    <property type="entry name" value="Tetracyclin repressor-like, C-terminal domain"/>
    <property type="match status" value="1"/>
</dbReference>
<dbReference type="Gene3D" id="1.10.357.10">
    <property type="entry name" value="Tetracycline Repressor, domain 2"/>
    <property type="match status" value="1"/>
</dbReference>
<evidence type="ECO:0000313" key="7">
    <source>
        <dbReference type="Proteomes" id="UP000187172"/>
    </source>
</evidence>
<evidence type="ECO:0000256" key="1">
    <source>
        <dbReference type="ARBA" id="ARBA00023015"/>
    </source>
</evidence>
<dbReference type="GO" id="GO:0003677">
    <property type="term" value="F:DNA binding"/>
    <property type="evidence" value="ECO:0007669"/>
    <property type="project" value="UniProtKB-UniRule"/>
</dbReference>
<evidence type="ECO:0000256" key="4">
    <source>
        <dbReference type="PROSITE-ProRule" id="PRU00335"/>
    </source>
</evidence>
<dbReference type="PROSITE" id="PS50977">
    <property type="entry name" value="HTH_TETR_2"/>
    <property type="match status" value="1"/>
</dbReference>
<dbReference type="InterPro" id="IPR036271">
    <property type="entry name" value="Tet_transcr_reg_TetR-rel_C_sf"/>
</dbReference>
<dbReference type="SUPFAM" id="SSF46689">
    <property type="entry name" value="Homeodomain-like"/>
    <property type="match status" value="1"/>
</dbReference>